<feature type="domain" description="BRCT" evidence="2">
    <location>
        <begin position="625"/>
        <end position="703"/>
    </location>
</feature>
<gene>
    <name evidence="3" type="ORF">PENTCL1PPCAC_21210</name>
</gene>
<feature type="compositionally biased region" description="Polar residues" evidence="1">
    <location>
        <begin position="11"/>
        <end position="20"/>
    </location>
</feature>
<feature type="compositionally biased region" description="Pro residues" evidence="1">
    <location>
        <begin position="442"/>
        <end position="454"/>
    </location>
</feature>
<dbReference type="InterPro" id="IPR036420">
    <property type="entry name" value="BRCT_dom_sf"/>
</dbReference>
<dbReference type="AlphaFoldDB" id="A0AAV5TWW3"/>
<reference evidence="3" key="1">
    <citation type="submission" date="2023-10" db="EMBL/GenBank/DDBJ databases">
        <title>Genome assembly of Pristionchus species.</title>
        <authorList>
            <person name="Yoshida K."/>
            <person name="Sommer R.J."/>
        </authorList>
    </citation>
    <scope>NUCLEOTIDE SEQUENCE</scope>
    <source>
        <strain evidence="3">RS0144</strain>
    </source>
</reference>
<feature type="compositionally biased region" description="Basic and acidic residues" evidence="1">
    <location>
        <begin position="201"/>
        <end position="220"/>
    </location>
</feature>
<feature type="region of interest" description="Disordered" evidence="1">
    <location>
        <begin position="111"/>
        <end position="144"/>
    </location>
</feature>
<dbReference type="CDD" id="cd17744">
    <property type="entry name" value="BRCT_MDC1_rpt1"/>
    <property type="match status" value="1"/>
</dbReference>
<evidence type="ECO:0000313" key="3">
    <source>
        <dbReference type="EMBL" id="GMS99035.1"/>
    </source>
</evidence>
<feature type="compositionally biased region" description="Low complexity" evidence="1">
    <location>
        <begin position="175"/>
        <end position="187"/>
    </location>
</feature>
<keyword evidence="4" id="KW-1185">Reference proteome</keyword>
<feature type="region of interest" description="Disordered" evidence="1">
    <location>
        <begin position="1"/>
        <end position="29"/>
    </location>
</feature>
<feature type="compositionally biased region" description="Polar residues" evidence="1">
    <location>
        <begin position="111"/>
        <end position="123"/>
    </location>
</feature>
<feature type="region of interest" description="Disordered" evidence="1">
    <location>
        <begin position="545"/>
        <end position="564"/>
    </location>
</feature>
<comment type="caution">
    <text evidence="3">The sequence shown here is derived from an EMBL/GenBank/DDBJ whole genome shotgun (WGS) entry which is preliminary data.</text>
</comment>
<evidence type="ECO:0000256" key="1">
    <source>
        <dbReference type="SAM" id="MobiDB-lite"/>
    </source>
</evidence>
<feature type="region of interest" description="Disordered" evidence="1">
    <location>
        <begin position="171"/>
        <end position="220"/>
    </location>
</feature>
<feature type="region of interest" description="Disordered" evidence="1">
    <location>
        <begin position="432"/>
        <end position="454"/>
    </location>
</feature>
<organism evidence="3 4">
    <name type="scientific">Pristionchus entomophagus</name>
    <dbReference type="NCBI Taxonomy" id="358040"/>
    <lineage>
        <taxon>Eukaryota</taxon>
        <taxon>Metazoa</taxon>
        <taxon>Ecdysozoa</taxon>
        <taxon>Nematoda</taxon>
        <taxon>Chromadorea</taxon>
        <taxon>Rhabditida</taxon>
        <taxon>Rhabditina</taxon>
        <taxon>Diplogasteromorpha</taxon>
        <taxon>Diplogasteroidea</taxon>
        <taxon>Neodiplogasteridae</taxon>
        <taxon>Pristionchus</taxon>
    </lineage>
</organism>
<dbReference type="EMBL" id="BTSX01000005">
    <property type="protein sequence ID" value="GMS99035.1"/>
    <property type="molecule type" value="Genomic_DNA"/>
</dbReference>
<dbReference type="Gene3D" id="3.40.50.10190">
    <property type="entry name" value="BRCT domain"/>
    <property type="match status" value="3"/>
</dbReference>
<accession>A0AAV5TWW3</accession>
<dbReference type="InterPro" id="IPR001357">
    <property type="entry name" value="BRCT_dom"/>
</dbReference>
<dbReference type="SUPFAM" id="SSF52113">
    <property type="entry name" value="BRCT domain"/>
    <property type="match status" value="3"/>
</dbReference>
<dbReference type="SMART" id="SM00292">
    <property type="entry name" value="BRCT"/>
    <property type="match status" value="3"/>
</dbReference>
<feature type="compositionally biased region" description="Acidic residues" evidence="1">
    <location>
        <begin position="131"/>
        <end position="141"/>
    </location>
</feature>
<evidence type="ECO:0000259" key="2">
    <source>
        <dbReference type="PROSITE" id="PS50172"/>
    </source>
</evidence>
<dbReference type="PROSITE" id="PS50172">
    <property type="entry name" value="BRCT"/>
    <property type="match status" value="3"/>
</dbReference>
<feature type="compositionally biased region" description="Low complexity" evidence="1">
    <location>
        <begin position="432"/>
        <end position="441"/>
    </location>
</feature>
<sequence length="812" mass="90237">MTTAHDFPDISLSSIGTNDSPGRHGRLSTFDDDEFVTACSRVEGTVDGSEVVPNSTVDTRESLVPESKKTSTYRESLSLFDDSDLDVSRALPPRRNRGRISPFLLEEIDNQEGSGSAPVTQRARTMRVTQDDDDDENDVIVEESPARIYPRLSTLKETNFRHLDYTHLSQRKGSYRSQLRSPQSQRSPALPNHSQGMEGQLEERRRCECGSQEHDKSSDQMYRGLERRFAEALNVSGSQPFGGEESAECIMAGVVALIESRCCEEATTLVRMRLRKMGATINRFPSSAVTHIIWSNGGDSSVLRATLDECSDHLPHVLPPAWVHQSYESGFRQAEAAFSLCDERYVSGVEKRRSSVTNAAPPAPNLTSSTIDISMSINGNDGNRTEFSDLTFDASMSTTQLLQKIDVMAKRLEKVEADPVRHAVRCTSRAAAPPAAAAVAASPPPPRPVRPPFAPLALPRPLRRRSHDGWSLAHRAPEYDREERRIRLASRDVLDSLPKLQPQHQQSAAAAAGIGLVDGVDDMRRTVETDLNRIRQTLRNNANYSRQNGLSMGRGRGRGVLRGTPRTNFRFILPTSPRSPERQRGRPSTAVVKTKSMIINKLQAVHSSEEFTKPRKETSRKRVAMLTGFGGREERHLLALADAVQLRITKEMNNSLRAVVSSDGARTVSTLRAVVRGVPVVNEEWLRSCKRANRLVHTLPYEWPQWAELAKKRESSKRGVFAAIRGKIKVCDLCTPSTPVLKELIMKSGGWLTSSSSEAVLIVAPTEMNRMREREGVNVVEEKYVLDCISENKIIALPGMNHSIDDSLLSEH</sequence>
<feature type="domain" description="BRCT" evidence="2">
    <location>
        <begin position="246"/>
        <end position="340"/>
    </location>
</feature>
<evidence type="ECO:0000313" key="4">
    <source>
        <dbReference type="Proteomes" id="UP001432027"/>
    </source>
</evidence>
<feature type="domain" description="BRCT" evidence="2">
    <location>
        <begin position="741"/>
        <end position="795"/>
    </location>
</feature>
<protein>
    <recommendedName>
        <fullName evidence="2">BRCT domain-containing protein</fullName>
    </recommendedName>
</protein>
<name>A0AAV5TWW3_9BILA</name>
<dbReference type="Proteomes" id="UP001432027">
    <property type="component" value="Unassembled WGS sequence"/>
</dbReference>
<proteinExistence type="predicted"/>